<evidence type="ECO:0000313" key="2">
    <source>
        <dbReference type="EMBL" id="TCJ97699.1"/>
    </source>
</evidence>
<gene>
    <name evidence="2" type="ORF">DFR71_3747</name>
</gene>
<reference evidence="2 3" key="1">
    <citation type="submission" date="2019-03" db="EMBL/GenBank/DDBJ databases">
        <title>Genomic Encyclopedia of Type Strains, Phase IV (KMG-IV): sequencing the most valuable type-strain genomes for metagenomic binning, comparative biology and taxonomic classification.</title>
        <authorList>
            <person name="Goeker M."/>
        </authorList>
    </citation>
    <scope>NUCLEOTIDE SEQUENCE [LARGE SCALE GENOMIC DNA]</scope>
    <source>
        <strain evidence="2 3">DSM 44684</strain>
    </source>
</reference>
<dbReference type="EMBL" id="SMFR01000002">
    <property type="protein sequence ID" value="TCJ97699.1"/>
    <property type="molecule type" value="Genomic_DNA"/>
</dbReference>
<dbReference type="Proteomes" id="UP000294856">
    <property type="component" value="Unassembled WGS sequence"/>
</dbReference>
<keyword evidence="1" id="KW-1133">Transmembrane helix</keyword>
<evidence type="ECO:0000256" key="1">
    <source>
        <dbReference type="SAM" id="Phobius"/>
    </source>
</evidence>
<name>A0A4R1FVB6_9NOCA</name>
<sequence length="160" mass="17190">MQIFVSLIVVTLLGGLIASSGGFGAVLVYGLGVVVALLVLSLVLSAVARRQVSYSVSAPRSEVVGWVYAEFKKVGWKEVDGRGELNYQSRGLGVGVQGRKHPVLSVDFEDLPGGATEVNLWMSEWESVLGMVPAWDRVLSKRWMLGRRLSGISTVSKIAG</sequence>
<keyword evidence="1" id="KW-0472">Membrane</keyword>
<organism evidence="2 3">
    <name type="scientific">Nocardia alba</name>
    <dbReference type="NCBI Taxonomy" id="225051"/>
    <lineage>
        <taxon>Bacteria</taxon>
        <taxon>Bacillati</taxon>
        <taxon>Actinomycetota</taxon>
        <taxon>Actinomycetes</taxon>
        <taxon>Mycobacteriales</taxon>
        <taxon>Nocardiaceae</taxon>
        <taxon>Nocardia</taxon>
    </lineage>
</organism>
<proteinExistence type="predicted"/>
<keyword evidence="3" id="KW-1185">Reference proteome</keyword>
<keyword evidence="1" id="KW-0812">Transmembrane</keyword>
<dbReference type="AlphaFoldDB" id="A0A4R1FVB6"/>
<evidence type="ECO:0000313" key="3">
    <source>
        <dbReference type="Proteomes" id="UP000294856"/>
    </source>
</evidence>
<comment type="caution">
    <text evidence="2">The sequence shown here is derived from an EMBL/GenBank/DDBJ whole genome shotgun (WGS) entry which is preliminary data.</text>
</comment>
<feature type="transmembrane region" description="Helical" evidence="1">
    <location>
        <begin position="28"/>
        <end position="48"/>
    </location>
</feature>
<accession>A0A4R1FVB6</accession>
<protein>
    <submittedName>
        <fullName evidence="2">Uncharacterized protein</fullName>
    </submittedName>
</protein>